<dbReference type="FunFam" id="3.40.50.620:FF:000078">
    <property type="entry name" value="Valine--tRNA ligase, mitochondrial"/>
    <property type="match status" value="1"/>
</dbReference>
<comment type="catalytic activity">
    <reaction evidence="13">
        <text>tRNA(Val) + L-valine + ATP = L-valyl-tRNA(Val) + AMP + diphosphate</text>
        <dbReference type="Rhea" id="RHEA:10704"/>
        <dbReference type="Rhea" id="RHEA-COMP:9672"/>
        <dbReference type="Rhea" id="RHEA-COMP:9708"/>
        <dbReference type="ChEBI" id="CHEBI:30616"/>
        <dbReference type="ChEBI" id="CHEBI:33019"/>
        <dbReference type="ChEBI" id="CHEBI:57762"/>
        <dbReference type="ChEBI" id="CHEBI:78442"/>
        <dbReference type="ChEBI" id="CHEBI:78537"/>
        <dbReference type="ChEBI" id="CHEBI:456215"/>
        <dbReference type="EC" id="6.1.1.9"/>
    </reaction>
</comment>
<evidence type="ECO:0000256" key="16">
    <source>
        <dbReference type="SAM" id="MobiDB-lite"/>
    </source>
</evidence>
<dbReference type="InterPro" id="IPR037118">
    <property type="entry name" value="Val-tRNA_synth_C_sf"/>
</dbReference>
<evidence type="ECO:0000256" key="12">
    <source>
        <dbReference type="ARBA" id="ARBA00040837"/>
    </source>
</evidence>
<evidence type="ECO:0000256" key="15">
    <source>
        <dbReference type="RuleBase" id="RU363035"/>
    </source>
</evidence>
<dbReference type="CDD" id="cd07962">
    <property type="entry name" value="Anticodon_Ia_Val"/>
    <property type="match status" value="1"/>
</dbReference>
<comment type="similarity">
    <text evidence="3 15">Belongs to the class-I aminoacyl-tRNA synthetase family.</text>
</comment>
<dbReference type="SUPFAM" id="SSF50677">
    <property type="entry name" value="ValRS/IleRS/LeuRS editing domain"/>
    <property type="match status" value="1"/>
</dbReference>
<dbReference type="Pfam" id="PF10458">
    <property type="entry name" value="Val_tRNA-synt_C"/>
    <property type="match status" value="1"/>
</dbReference>
<dbReference type="SUPFAM" id="SSF52374">
    <property type="entry name" value="Nucleotidylyl transferase"/>
    <property type="match status" value="1"/>
</dbReference>
<dbReference type="GO" id="GO:0002161">
    <property type="term" value="F:aminoacyl-tRNA deacylase activity"/>
    <property type="evidence" value="ECO:0007669"/>
    <property type="project" value="InterPro"/>
</dbReference>
<dbReference type="HAMAP" id="MF_02004">
    <property type="entry name" value="Val_tRNA_synth_type1"/>
    <property type="match status" value="1"/>
</dbReference>
<dbReference type="Proteomes" id="UP001149813">
    <property type="component" value="Unassembled WGS sequence"/>
</dbReference>
<keyword evidence="5" id="KW-0963">Cytoplasm</keyword>
<dbReference type="InterPro" id="IPR019499">
    <property type="entry name" value="Val-tRNA_synth_tRNA-bd"/>
</dbReference>
<dbReference type="EMBL" id="JANBOJ010000082">
    <property type="protein sequence ID" value="KAJ1723078.1"/>
    <property type="molecule type" value="Genomic_DNA"/>
</dbReference>
<dbReference type="Gene3D" id="3.90.740.10">
    <property type="entry name" value="Valyl/Leucyl/Isoleucyl-tRNA synthetase, editing domain"/>
    <property type="match status" value="1"/>
</dbReference>
<dbReference type="OrthoDB" id="629407at2759"/>
<feature type="domain" description="Aminoacyl-tRNA synthetase class Ia" evidence="17">
    <location>
        <begin position="118"/>
        <end position="740"/>
    </location>
</feature>
<dbReference type="InterPro" id="IPR009080">
    <property type="entry name" value="tRNAsynth_Ia_anticodon-bd"/>
</dbReference>
<dbReference type="NCBIfam" id="TIGR00422">
    <property type="entry name" value="valS"/>
    <property type="match status" value="1"/>
</dbReference>
<comment type="caution">
    <text evidence="20">The sequence shown here is derived from an EMBL/GenBank/DDBJ whole genome shotgun (WGS) entry which is preliminary data.</text>
</comment>
<evidence type="ECO:0000256" key="8">
    <source>
        <dbReference type="ARBA" id="ARBA00022840"/>
    </source>
</evidence>
<feature type="compositionally biased region" description="Low complexity" evidence="16">
    <location>
        <begin position="16"/>
        <end position="34"/>
    </location>
</feature>
<evidence type="ECO:0000256" key="4">
    <source>
        <dbReference type="ARBA" id="ARBA00013169"/>
    </source>
</evidence>
<dbReference type="Pfam" id="PF08264">
    <property type="entry name" value="Anticodon_1"/>
    <property type="match status" value="1"/>
</dbReference>
<feature type="compositionally biased region" description="Low complexity" evidence="16">
    <location>
        <begin position="85"/>
        <end position="94"/>
    </location>
</feature>
<reference evidence="20" key="1">
    <citation type="submission" date="2022-07" db="EMBL/GenBank/DDBJ databases">
        <title>Phylogenomic reconstructions and comparative analyses of Kickxellomycotina fungi.</title>
        <authorList>
            <person name="Reynolds N.K."/>
            <person name="Stajich J.E."/>
            <person name="Barry K."/>
            <person name="Grigoriev I.V."/>
            <person name="Crous P."/>
            <person name="Smith M.E."/>
        </authorList>
    </citation>
    <scope>NUCLEOTIDE SEQUENCE</scope>
    <source>
        <strain evidence="20">NBRC 32514</strain>
    </source>
</reference>
<organism evidence="20 21">
    <name type="scientific">Coemansia erecta</name>
    <dbReference type="NCBI Taxonomy" id="147472"/>
    <lineage>
        <taxon>Eukaryota</taxon>
        <taxon>Fungi</taxon>
        <taxon>Fungi incertae sedis</taxon>
        <taxon>Zoopagomycota</taxon>
        <taxon>Kickxellomycotina</taxon>
        <taxon>Kickxellomycetes</taxon>
        <taxon>Kickxellales</taxon>
        <taxon>Kickxellaceae</taxon>
        <taxon>Coemansia</taxon>
    </lineage>
</organism>
<proteinExistence type="inferred from homology"/>
<keyword evidence="6 15" id="KW-0436">Ligase</keyword>
<dbReference type="InterPro" id="IPR013155">
    <property type="entry name" value="M/V/L/I-tRNA-synth_anticd-bd"/>
</dbReference>
<evidence type="ECO:0000256" key="7">
    <source>
        <dbReference type="ARBA" id="ARBA00022741"/>
    </source>
</evidence>
<accession>A0A9W7Y2L4</accession>
<dbReference type="EC" id="6.1.1.9" evidence="4"/>
<dbReference type="InterPro" id="IPR033705">
    <property type="entry name" value="Anticodon_Ia_Val"/>
</dbReference>
<gene>
    <name evidence="20" type="primary">VAS1</name>
    <name evidence="20" type="ORF">LPJ53_002558</name>
</gene>
<feature type="compositionally biased region" description="Basic and acidic residues" evidence="16">
    <location>
        <begin position="35"/>
        <end position="51"/>
    </location>
</feature>
<dbReference type="SUPFAM" id="SSF47323">
    <property type="entry name" value="Anticodon-binding domain of a subclass of class I aminoacyl-tRNA synthetases"/>
    <property type="match status" value="1"/>
</dbReference>
<dbReference type="InterPro" id="IPR001412">
    <property type="entry name" value="aa-tRNA-synth_I_CS"/>
</dbReference>
<evidence type="ECO:0000256" key="5">
    <source>
        <dbReference type="ARBA" id="ARBA00022490"/>
    </source>
</evidence>
<dbReference type="Pfam" id="PF00133">
    <property type="entry name" value="tRNA-synt_1"/>
    <property type="match status" value="1"/>
</dbReference>
<dbReference type="Gene3D" id="1.10.730.10">
    <property type="entry name" value="Isoleucyl-tRNA Synthetase, Domain 1"/>
    <property type="match status" value="1"/>
</dbReference>
<evidence type="ECO:0000256" key="3">
    <source>
        <dbReference type="ARBA" id="ARBA00005594"/>
    </source>
</evidence>
<keyword evidence="7 15" id="KW-0547">Nucleotide-binding</keyword>
<evidence type="ECO:0000256" key="6">
    <source>
        <dbReference type="ARBA" id="ARBA00022598"/>
    </source>
</evidence>
<dbReference type="GO" id="GO:0004832">
    <property type="term" value="F:valine-tRNA ligase activity"/>
    <property type="evidence" value="ECO:0007669"/>
    <property type="project" value="UniProtKB-EC"/>
</dbReference>
<dbReference type="Gene3D" id="3.40.50.620">
    <property type="entry name" value="HUPs"/>
    <property type="match status" value="2"/>
</dbReference>
<dbReference type="InterPro" id="IPR009008">
    <property type="entry name" value="Val/Leu/Ile-tRNA-synth_edit"/>
</dbReference>
<dbReference type="CDD" id="cd00817">
    <property type="entry name" value="ValRS_core"/>
    <property type="match status" value="1"/>
</dbReference>
<dbReference type="GO" id="GO:0005829">
    <property type="term" value="C:cytosol"/>
    <property type="evidence" value="ECO:0007669"/>
    <property type="project" value="TreeGrafter"/>
</dbReference>
<dbReference type="PANTHER" id="PTHR11946:SF109">
    <property type="entry name" value="VALINE--TRNA LIGASE"/>
    <property type="match status" value="1"/>
</dbReference>
<feature type="region of interest" description="Disordered" evidence="16">
    <location>
        <begin position="1"/>
        <end position="103"/>
    </location>
</feature>
<evidence type="ECO:0000313" key="21">
    <source>
        <dbReference type="Proteomes" id="UP001149813"/>
    </source>
</evidence>
<keyword evidence="21" id="KW-1185">Reference proteome</keyword>
<evidence type="ECO:0000256" key="2">
    <source>
        <dbReference type="ARBA" id="ARBA00004496"/>
    </source>
</evidence>
<dbReference type="FunFam" id="3.90.740.10:FF:000005">
    <property type="entry name" value="Valine--tRNA ligase, mitochondrial"/>
    <property type="match status" value="1"/>
</dbReference>
<name>A0A9W7Y2L4_9FUNG</name>
<dbReference type="Gene3D" id="1.10.287.380">
    <property type="entry name" value="Valyl-tRNA synthetase, C-terminal domain"/>
    <property type="match status" value="1"/>
</dbReference>
<dbReference type="NCBIfam" id="NF004349">
    <property type="entry name" value="PRK05729.1"/>
    <property type="match status" value="1"/>
</dbReference>
<dbReference type="GO" id="GO:0005739">
    <property type="term" value="C:mitochondrion"/>
    <property type="evidence" value="ECO:0007669"/>
    <property type="project" value="UniProtKB-SubCell"/>
</dbReference>
<sequence length="1065" mass="119004">MSAANESNNSKAPTASEQSSGAASTPSSSTPNSKNQEKNEAKRKAKMEKFLAKQAAMQAAAASTGAGASAKKEKKVKEARPAPAPKAAPAVVTPKGEKKDMREPMASAYDPAAVEASWYSWWEKQGFFDPQTGPNGEISPKGKFVISTPPPNVTGKLHIGHALFIAIQDALVRWNRMRGLTTLFVPGSDHAGISTQVVVEKQLWKQKVTRHDLGREAFVDKVWEWKNEYGNTIMEQIRSLGASYDWNRERFTLDEVLTRATRETFVRLYDDGIIYRSSRLVNWCHKLNTTLSNLEVENLELPGRTLMTVPGYPANEKFEFGVLVHFAYQVEDSDERIIVATTRIETMLGDTAIAVHPDDARYKHLHGKYVVHPFVDRRIPIIADAEGVDMEFGTGAVKITPAHDHNDYQMGKRQNLEFINLLNEDGTYNNNAGPYNGMPRFHVRKQIVEDLKAKGLYVDTTENPMTVPICEKSKDIIEPMIKPQWWVKCKGLAEPAIQAVRDGRLEITPQTSENQWFSWLEDIQDWCVSRQLWWGHRIPAYFVRIAGQDNDSSDTNFWVVGRTDEEAQARAAERFPGVEFTLEQDPDVLDTWFSSGLWPFAVMGWPENTEDFKKYYPTTLLETGWDILFFWVARMVMLGIYLTGEVPFSKVFCHAMVRDAHGRKMSKSLGNVIDPIDVVKGISLEDLSAKLDNGNLDPREVAKAKEGQRMDFPSGIPECGSDALRFTLCAYTSAGLDVNLNIMRVDGYRKFCNKLWNATRFALSNLGPDFVPTAQAVVTGKESLAERWILQRLNTAARDLNAALADMSFMPATTAIHGFWLYDLCDVYIEYIKPISEPEARGSALQTLYTCLDQGLRMLHPFMPYITEELWQRLPRRASETAPSISLAVFPEPRDDYEDTQAVADFELALSIARAGRSLAANYNVLSKSTFYIANGSDAVYSLNAAQAPGIATLIKGCQSITALKPGEAVPAGCAVVSINDEVSMHLLVRGRVDIDQEVNNIEKKVAKTVKLRDGLLTKINVPKYETTVPDDVREANSTKLSNYDAEIEALETAIKTFLTLKGSE</sequence>
<feature type="domain" description="Methionyl/Valyl/Leucyl/Isoleucyl-tRNA synthetase anticodon-binding" evidence="18">
    <location>
        <begin position="786"/>
        <end position="928"/>
    </location>
</feature>
<feature type="compositionally biased region" description="Low complexity" evidence="16">
    <location>
        <begin position="52"/>
        <end position="69"/>
    </location>
</feature>
<feature type="domain" description="Valyl-tRNA synthetase tRNA-binding arm" evidence="19">
    <location>
        <begin position="994"/>
        <end position="1056"/>
    </location>
</feature>
<protein>
    <recommendedName>
        <fullName evidence="14">Probable valine--tRNA ligase, cytoplasmic</fullName>
        <ecNumber evidence="4">6.1.1.9</ecNumber>
    </recommendedName>
    <alternativeName>
        <fullName evidence="12">Valine--tRNA ligase, mitochondrial</fullName>
    </alternativeName>
    <alternativeName>
        <fullName evidence="11">Valyl-tRNA synthetase</fullName>
    </alternativeName>
</protein>
<evidence type="ECO:0000259" key="19">
    <source>
        <dbReference type="Pfam" id="PF10458"/>
    </source>
</evidence>
<dbReference type="InterPro" id="IPR002303">
    <property type="entry name" value="Valyl-tRNA_ligase"/>
</dbReference>
<dbReference type="FunFam" id="3.40.50.620:FF:000020">
    <property type="entry name" value="Valine--tRNA ligase, mitochondrial"/>
    <property type="match status" value="1"/>
</dbReference>
<evidence type="ECO:0000256" key="10">
    <source>
        <dbReference type="ARBA" id="ARBA00023146"/>
    </source>
</evidence>
<evidence type="ECO:0000256" key="13">
    <source>
        <dbReference type="ARBA" id="ARBA00047552"/>
    </source>
</evidence>
<feature type="compositionally biased region" description="Polar residues" evidence="16">
    <location>
        <begin position="1"/>
        <end position="15"/>
    </location>
</feature>
<evidence type="ECO:0000256" key="1">
    <source>
        <dbReference type="ARBA" id="ARBA00004173"/>
    </source>
</evidence>
<dbReference type="PROSITE" id="PS00178">
    <property type="entry name" value="AA_TRNA_LIGASE_I"/>
    <property type="match status" value="1"/>
</dbReference>
<keyword evidence="9 15" id="KW-0648">Protein biosynthesis</keyword>
<comment type="subcellular location">
    <subcellularLocation>
        <location evidence="2">Cytoplasm</location>
    </subcellularLocation>
    <subcellularLocation>
        <location evidence="1">Mitochondrion</location>
    </subcellularLocation>
</comment>
<evidence type="ECO:0000259" key="18">
    <source>
        <dbReference type="Pfam" id="PF08264"/>
    </source>
</evidence>
<evidence type="ECO:0000313" key="20">
    <source>
        <dbReference type="EMBL" id="KAJ1723078.1"/>
    </source>
</evidence>
<evidence type="ECO:0000256" key="14">
    <source>
        <dbReference type="ARBA" id="ARBA00072234"/>
    </source>
</evidence>
<dbReference type="GO" id="GO:0006438">
    <property type="term" value="P:valyl-tRNA aminoacylation"/>
    <property type="evidence" value="ECO:0007669"/>
    <property type="project" value="InterPro"/>
</dbReference>
<evidence type="ECO:0000256" key="11">
    <source>
        <dbReference type="ARBA" id="ARBA00029936"/>
    </source>
</evidence>
<dbReference type="FunFam" id="1.10.730.10:FF:000009">
    <property type="entry name" value="Valine--tRNA ligase, mitochondrial"/>
    <property type="match status" value="1"/>
</dbReference>
<dbReference type="AlphaFoldDB" id="A0A9W7Y2L4"/>
<keyword evidence="8 15" id="KW-0067">ATP-binding</keyword>
<dbReference type="PRINTS" id="PR00986">
    <property type="entry name" value="TRNASYNTHVAL"/>
</dbReference>
<dbReference type="GO" id="GO:0005524">
    <property type="term" value="F:ATP binding"/>
    <property type="evidence" value="ECO:0007669"/>
    <property type="project" value="UniProtKB-KW"/>
</dbReference>
<dbReference type="InterPro" id="IPR002300">
    <property type="entry name" value="aa-tRNA-synth_Ia"/>
</dbReference>
<evidence type="ECO:0000256" key="9">
    <source>
        <dbReference type="ARBA" id="ARBA00022917"/>
    </source>
</evidence>
<dbReference type="InterPro" id="IPR014729">
    <property type="entry name" value="Rossmann-like_a/b/a_fold"/>
</dbReference>
<evidence type="ECO:0000259" key="17">
    <source>
        <dbReference type="Pfam" id="PF00133"/>
    </source>
</evidence>
<keyword evidence="10 15" id="KW-0030">Aminoacyl-tRNA synthetase</keyword>
<dbReference type="PANTHER" id="PTHR11946">
    <property type="entry name" value="VALYL-TRNA SYNTHETASES"/>
    <property type="match status" value="1"/>
</dbReference>